<dbReference type="FunFam" id="2.10.80.10:FF:000001">
    <property type="entry name" value="Dickkopf WNT-signaling pathway inhibitor 2"/>
    <property type="match status" value="1"/>
</dbReference>
<evidence type="ECO:0000259" key="11">
    <source>
        <dbReference type="Pfam" id="PF21479"/>
    </source>
</evidence>
<evidence type="ECO:0000256" key="4">
    <source>
        <dbReference type="ARBA" id="ARBA00022525"/>
    </source>
</evidence>
<accession>A0A8C5ASI3</accession>
<dbReference type="OMA" id="HIRNHRI"/>
<dbReference type="GO" id="GO:0005615">
    <property type="term" value="C:extracellular space"/>
    <property type="evidence" value="ECO:0007669"/>
    <property type="project" value="TreeGrafter"/>
</dbReference>
<feature type="domain" description="Dickkopf N-terminal cysteine-rich" evidence="10">
    <location>
        <begin position="78"/>
        <end position="124"/>
    </location>
</feature>
<feature type="compositionally biased region" description="Polar residues" evidence="8">
    <location>
        <begin position="175"/>
        <end position="194"/>
    </location>
</feature>
<keyword evidence="4" id="KW-0964">Secreted</keyword>
<dbReference type="InterPro" id="IPR006796">
    <property type="entry name" value="Dickkopf_N"/>
</dbReference>
<evidence type="ECO:0000256" key="3">
    <source>
        <dbReference type="ARBA" id="ARBA00022473"/>
    </source>
</evidence>
<dbReference type="GO" id="GO:0016055">
    <property type="term" value="P:Wnt signaling pathway"/>
    <property type="evidence" value="ECO:0007669"/>
    <property type="project" value="UniProtKB-KW"/>
</dbReference>
<evidence type="ECO:0000256" key="9">
    <source>
        <dbReference type="SAM" id="SignalP"/>
    </source>
</evidence>
<evidence type="ECO:0000313" key="13">
    <source>
        <dbReference type="Ensembl" id="ENSGMOP00000036012.1"/>
    </source>
</evidence>
<dbReference type="InterPro" id="IPR047304">
    <property type="entry name" value="Dkk1_Cys2"/>
</dbReference>
<organism evidence="13 14">
    <name type="scientific">Gadus morhua</name>
    <name type="common">Atlantic cod</name>
    <dbReference type="NCBI Taxonomy" id="8049"/>
    <lineage>
        <taxon>Eukaryota</taxon>
        <taxon>Metazoa</taxon>
        <taxon>Chordata</taxon>
        <taxon>Craniata</taxon>
        <taxon>Vertebrata</taxon>
        <taxon>Euteleostomi</taxon>
        <taxon>Actinopterygii</taxon>
        <taxon>Neopterygii</taxon>
        <taxon>Teleostei</taxon>
        <taxon>Neoteleostei</taxon>
        <taxon>Acanthomorphata</taxon>
        <taxon>Zeiogadaria</taxon>
        <taxon>Gadariae</taxon>
        <taxon>Gadiformes</taxon>
        <taxon>Gadoidei</taxon>
        <taxon>Gadidae</taxon>
        <taxon>Gadus</taxon>
    </lineage>
</organism>
<dbReference type="Pfam" id="PF21479">
    <property type="entry name" value="DIKK1-2-4_C-subdom2"/>
    <property type="match status" value="1"/>
</dbReference>
<feature type="signal peptide" evidence="9">
    <location>
        <begin position="1"/>
        <end position="24"/>
    </location>
</feature>
<feature type="chain" id="PRO_5034100246" evidence="9">
    <location>
        <begin position="25"/>
        <end position="292"/>
    </location>
</feature>
<comment type="subcellular location">
    <subcellularLocation>
        <location evidence="1">Secreted</location>
    </subcellularLocation>
</comment>
<dbReference type="OrthoDB" id="4321958at2759"/>
<evidence type="ECO:0000256" key="7">
    <source>
        <dbReference type="ARBA" id="ARBA00023157"/>
    </source>
</evidence>
<dbReference type="Pfam" id="PF04706">
    <property type="entry name" value="Dickkopf_N"/>
    <property type="match status" value="1"/>
</dbReference>
<evidence type="ECO:0000256" key="8">
    <source>
        <dbReference type="SAM" id="MobiDB-lite"/>
    </source>
</evidence>
<protein>
    <submittedName>
        <fullName evidence="13">Dickkopf WNT signaling pathway inhibitor 1b</fullName>
    </submittedName>
</protein>
<keyword evidence="7" id="KW-1015">Disulfide bond</keyword>
<dbReference type="Pfam" id="PF21481">
    <property type="entry name" value="DIKK1-2-4_C-subdom1"/>
    <property type="match status" value="1"/>
</dbReference>
<keyword evidence="3" id="KW-0217">Developmental protein</keyword>
<evidence type="ECO:0000256" key="5">
    <source>
        <dbReference type="ARBA" id="ARBA00022687"/>
    </source>
</evidence>
<evidence type="ECO:0000259" key="12">
    <source>
        <dbReference type="Pfam" id="PF21481"/>
    </source>
</evidence>
<feature type="compositionally biased region" description="Low complexity" evidence="8">
    <location>
        <begin position="149"/>
        <end position="172"/>
    </location>
</feature>
<reference evidence="13" key="1">
    <citation type="submission" date="2025-08" db="UniProtKB">
        <authorList>
            <consortium name="Ensembl"/>
        </authorList>
    </citation>
    <scope>IDENTIFICATION</scope>
</reference>
<feature type="domain" description="Dickkopf-related protein 1/2/4 C-terminal subdomain 1" evidence="12">
    <location>
        <begin position="208"/>
        <end position="237"/>
    </location>
</feature>
<keyword evidence="5" id="KW-0879">Wnt signaling pathway</keyword>
<evidence type="ECO:0000256" key="2">
    <source>
        <dbReference type="ARBA" id="ARBA00010842"/>
    </source>
</evidence>
<dbReference type="Ensembl" id="ENSGMOT00000049196.1">
    <property type="protein sequence ID" value="ENSGMOP00000036012.1"/>
    <property type="gene ID" value="ENSGMOG00000037157.1"/>
</dbReference>
<dbReference type="CDD" id="cd23272">
    <property type="entry name" value="Dkk1_Cys2"/>
    <property type="match status" value="1"/>
</dbReference>
<proteinExistence type="inferred from homology"/>
<dbReference type="AlphaFoldDB" id="A0A8C5ASI3"/>
<comment type="similarity">
    <text evidence="2">Belongs to the dickkopf family.</text>
</comment>
<dbReference type="PANTHER" id="PTHR12113:SF11">
    <property type="entry name" value="DICKKOPF-RELATED PROTEIN 1"/>
    <property type="match status" value="1"/>
</dbReference>
<dbReference type="InterPro" id="IPR039863">
    <property type="entry name" value="DKK1-4"/>
</dbReference>
<dbReference type="GO" id="GO:0039706">
    <property type="term" value="F:co-receptor binding"/>
    <property type="evidence" value="ECO:0007669"/>
    <property type="project" value="TreeGrafter"/>
</dbReference>
<dbReference type="Gene3D" id="2.10.80.10">
    <property type="entry name" value="Lipase, subunit A"/>
    <property type="match status" value="1"/>
</dbReference>
<keyword evidence="14" id="KW-1185">Reference proteome</keyword>
<feature type="domain" description="Dickkopf-related protein 1/2/4 C-terminal subdomain 2" evidence="11">
    <location>
        <begin position="240"/>
        <end position="292"/>
    </location>
</feature>
<gene>
    <name evidence="13" type="primary">dkk1b</name>
</gene>
<dbReference type="InterPro" id="IPR048500">
    <property type="entry name" value="DIKK1/2/4_C-subdom1"/>
</dbReference>
<dbReference type="GeneTree" id="ENSGT00940000165723"/>
<reference evidence="13" key="2">
    <citation type="submission" date="2025-09" db="UniProtKB">
        <authorList>
            <consortium name="Ensembl"/>
        </authorList>
    </citation>
    <scope>IDENTIFICATION</scope>
</reference>
<dbReference type="GO" id="GO:0048019">
    <property type="term" value="F:receptor antagonist activity"/>
    <property type="evidence" value="ECO:0007669"/>
    <property type="project" value="TreeGrafter"/>
</dbReference>
<keyword evidence="6 9" id="KW-0732">Signal</keyword>
<evidence type="ECO:0000259" key="10">
    <source>
        <dbReference type="Pfam" id="PF04706"/>
    </source>
</evidence>
<evidence type="ECO:0000256" key="1">
    <source>
        <dbReference type="ARBA" id="ARBA00004613"/>
    </source>
</evidence>
<dbReference type="InterPro" id="IPR048499">
    <property type="entry name" value="DIKK1/2/4_C-subdom2"/>
</dbReference>
<sequence>MIQSSVFLATAYLPVMFLSALCSGSLMFNSNAIKNLAPGPGTPIHGAGQDASSSPDEFGLLDGGHHNLLIDPIQALACSADDECGEHGFCYASRGACLPCKRRRKRCARDAMCCQGNQCSNGVCLPMDSDIVQQFTVEEPSASVSSTAGSHGANNHGPSNHGPNNHGPSHGASGHSMNSQENRPDEQNSTTHSTSTKDPHSPPTRGLEGERCLRSSDCSGGLCCARHFWSKICKPVLREGQVCTKHRKKGALGLEIFQRCDCGAGLACRTQRGAEEQRMHKAARALHTCQQH</sequence>
<evidence type="ECO:0000256" key="6">
    <source>
        <dbReference type="ARBA" id="ARBA00022729"/>
    </source>
</evidence>
<name>A0A8C5ASI3_GADMO</name>
<dbReference type="PANTHER" id="PTHR12113">
    <property type="entry name" value="DICKKOPF3-LIKE 3"/>
    <property type="match status" value="1"/>
</dbReference>
<evidence type="ECO:0000313" key="14">
    <source>
        <dbReference type="Proteomes" id="UP000694546"/>
    </source>
</evidence>
<dbReference type="Proteomes" id="UP000694546">
    <property type="component" value="Chromosome 18"/>
</dbReference>
<feature type="compositionally biased region" description="Polar residues" evidence="8">
    <location>
        <begin position="139"/>
        <end position="148"/>
    </location>
</feature>
<dbReference type="GO" id="GO:0090090">
    <property type="term" value="P:negative regulation of canonical Wnt signaling pathway"/>
    <property type="evidence" value="ECO:0007669"/>
    <property type="project" value="TreeGrafter"/>
</dbReference>
<feature type="region of interest" description="Disordered" evidence="8">
    <location>
        <begin position="139"/>
        <end position="209"/>
    </location>
</feature>